<dbReference type="InterPro" id="IPR037053">
    <property type="entry name" value="Phage_tail_collar_dom_sf"/>
</dbReference>
<dbReference type="Pfam" id="PF07484">
    <property type="entry name" value="Collar"/>
    <property type="match status" value="1"/>
</dbReference>
<organism evidence="2 3">
    <name type="scientific">Luethyella okanaganae</name>
    <dbReference type="NCBI Taxonomy" id="69372"/>
    <lineage>
        <taxon>Bacteria</taxon>
        <taxon>Bacillati</taxon>
        <taxon>Actinomycetota</taxon>
        <taxon>Actinomycetes</taxon>
        <taxon>Micrococcales</taxon>
        <taxon>Microbacteriaceae</taxon>
        <taxon>Luethyella</taxon>
    </lineage>
</organism>
<protein>
    <submittedName>
        <fullName evidence="2">Phage tail protein</fullName>
    </submittedName>
</protein>
<dbReference type="SUPFAM" id="SSF88874">
    <property type="entry name" value="Receptor-binding domain of short tail fibre protein gp12"/>
    <property type="match status" value="1"/>
</dbReference>
<dbReference type="EMBL" id="JBHSTP010000002">
    <property type="protein sequence ID" value="MFC6356146.1"/>
    <property type="molecule type" value="Genomic_DNA"/>
</dbReference>
<dbReference type="InterPro" id="IPR011083">
    <property type="entry name" value="Phage_tail_collar_dom"/>
</dbReference>
<sequence>MSEPFIGEIRMVSFNYAPKRWALCNGQLLPIAQNQALFSLLGTYYGGNGQTTFALPDLRERIPLHVGAGFIQGQTGGEAAHVLTIDELPSHAHGAVAATTADAISPSNAYWAGPRKPAYGPNPGTPLAAASLASSGGGQPHNNLPPYLVVNFAIALTGIFPSRN</sequence>
<accession>A0ABW1VGJ7</accession>
<reference evidence="3" key="1">
    <citation type="journal article" date="2019" name="Int. J. Syst. Evol. Microbiol.">
        <title>The Global Catalogue of Microorganisms (GCM) 10K type strain sequencing project: providing services to taxonomists for standard genome sequencing and annotation.</title>
        <authorList>
            <consortium name="The Broad Institute Genomics Platform"/>
            <consortium name="The Broad Institute Genome Sequencing Center for Infectious Disease"/>
            <person name="Wu L."/>
            <person name="Ma J."/>
        </authorList>
    </citation>
    <scope>NUCLEOTIDE SEQUENCE [LARGE SCALE GENOMIC DNA]</scope>
    <source>
        <strain evidence="3">CCUG 43304</strain>
    </source>
</reference>
<feature type="domain" description="Phage tail collar" evidence="1">
    <location>
        <begin position="7"/>
        <end position="63"/>
    </location>
</feature>
<dbReference type="RefSeq" id="WP_386730159.1">
    <property type="nucleotide sequence ID" value="NZ_JBHSTP010000002.1"/>
</dbReference>
<dbReference type="Proteomes" id="UP001596306">
    <property type="component" value="Unassembled WGS sequence"/>
</dbReference>
<evidence type="ECO:0000259" key="1">
    <source>
        <dbReference type="Pfam" id="PF07484"/>
    </source>
</evidence>
<comment type="caution">
    <text evidence="2">The sequence shown here is derived from an EMBL/GenBank/DDBJ whole genome shotgun (WGS) entry which is preliminary data.</text>
</comment>
<evidence type="ECO:0000313" key="2">
    <source>
        <dbReference type="EMBL" id="MFC6356146.1"/>
    </source>
</evidence>
<keyword evidence="3" id="KW-1185">Reference proteome</keyword>
<name>A0ABW1VGJ7_9MICO</name>
<evidence type="ECO:0000313" key="3">
    <source>
        <dbReference type="Proteomes" id="UP001596306"/>
    </source>
</evidence>
<gene>
    <name evidence="2" type="ORF">ACFQB0_08505</name>
</gene>
<proteinExistence type="predicted"/>
<dbReference type="Gene3D" id="3.90.1340.10">
    <property type="entry name" value="Phage tail collar domain"/>
    <property type="match status" value="1"/>
</dbReference>